<dbReference type="CDD" id="cd11308">
    <property type="entry name" value="Peptidase_M14NE-CP-C_like"/>
    <property type="match status" value="1"/>
</dbReference>
<feature type="chain" id="PRO_5004580974" description="Peptidase M14 domain-containing protein" evidence="10">
    <location>
        <begin position="29"/>
        <end position="473"/>
    </location>
</feature>
<dbReference type="Pfam" id="PF13620">
    <property type="entry name" value="CarboxypepD_reg"/>
    <property type="match status" value="1"/>
</dbReference>
<keyword evidence="5" id="KW-0479">Metal-binding</keyword>
<dbReference type="CDD" id="cd03858">
    <property type="entry name" value="M14_CP_N-E_like"/>
    <property type="match status" value="1"/>
</dbReference>
<keyword evidence="4" id="KW-0645">Protease</keyword>
<dbReference type="GO" id="GO:0006518">
    <property type="term" value="P:peptide metabolic process"/>
    <property type="evidence" value="ECO:0007669"/>
    <property type="project" value="TreeGrafter"/>
</dbReference>
<evidence type="ECO:0000256" key="6">
    <source>
        <dbReference type="ARBA" id="ARBA00022801"/>
    </source>
</evidence>
<dbReference type="FunFam" id="3.40.630.10:FF:000020">
    <property type="entry name" value="Carboxypeptidase D"/>
    <property type="match status" value="1"/>
</dbReference>
<dbReference type="Proteomes" id="UP000015104">
    <property type="component" value="Unassembled WGS sequence"/>
</dbReference>
<keyword evidence="10" id="KW-0732">Signal</keyword>
<evidence type="ECO:0000313" key="13">
    <source>
        <dbReference type="Proteomes" id="UP000015104"/>
    </source>
</evidence>
<dbReference type="PROSITE" id="PS52035">
    <property type="entry name" value="PEPTIDASE_M14"/>
    <property type="match status" value="1"/>
</dbReference>
<dbReference type="PANTHER" id="PTHR11532:SF84">
    <property type="entry name" value="CARBOXYPEPTIDASE M"/>
    <property type="match status" value="1"/>
</dbReference>
<dbReference type="SUPFAM" id="SSF49464">
    <property type="entry name" value="Carboxypeptidase regulatory domain-like"/>
    <property type="match status" value="1"/>
</dbReference>
<dbReference type="SUPFAM" id="SSF53187">
    <property type="entry name" value="Zn-dependent exopeptidases"/>
    <property type="match status" value="1"/>
</dbReference>
<evidence type="ECO:0000256" key="9">
    <source>
        <dbReference type="PROSITE-ProRule" id="PRU01379"/>
    </source>
</evidence>
<evidence type="ECO:0000256" key="10">
    <source>
        <dbReference type="SAM" id="SignalP"/>
    </source>
</evidence>
<dbReference type="GO" id="GO:0004181">
    <property type="term" value="F:metallocarboxypeptidase activity"/>
    <property type="evidence" value="ECO:0007669"/>
    <property type="project" value="InterPro"/>
</dbReference>
<dbReference type="InterPro" id="IPR000834">
    <property type="entry name" value="Peptidase_M14"/>
</dbReference>
<evidence type="ECO:0000256" key="1">
    <source>
        <dbReference type="ARBA" id="ARBA00001947"/>
    </source>
</evidence>
<keyword evidence="3" id="KW-0121">Carboxypeptidase</keyword>
<dbReference type="OMA" id="YIFAGCP"/>
<sequence length="473" mass="53571">MKLSVLCFSSFFCVILIIYLAAINYVRGQPTIDFNYHNYNEMTSILNDIHRSYPHLTSLYSIGKSVQGRELWVMLISKDVNSDVLMKPNVKYVGNMHGNEAVGREMLLHLILHLLTNYESDRYVRYLIDNTKIHIMPSMNPDGFEMSKEGQCHGSTGRGNAHGRDLNRNFPDYFTPSDAPIEPETQAIQEWIRKTPFVLSANLHGGALVASYPFDNYPQGILGSLKAARNSPSPDDDVFLHLAKIYSFNHRTMHLGKPCPGPGGTNGFPNGTTNGAHWYPLAGGMQDYNYIWEGCMELTLELSCCKYPYSHELSQFWFDNKQALLTYMGEAHRGVRGLVHDMNGNPIPKAILMIKGRNISFKSSDKGEIWRILLPGTYTVEVKAEGFEPLSKTFSVADGEITEIYLQLNSNEFRKGIVSSLMPSSSSYGHHHLSPQNETLFFPDQPFPYVGSPSVIHKETIYTRFNRWMNNWG</sequence>
<comment type="similarity">
    <text evidence="2 9">Belongs to the peptidase M14 family.</text>
</comment>
<dbReference type="GO" id="GO:0008270">
    <property type="term" value="F:zinc ion binding"/>
    <property type="evidence" value="ECO:0007669"/>
    <property type="project" value="InterPro"/>
</dbReference>
<dbReference type="GO" id="GO:0005615">
    <property type="term" value="C:extracellular space"/>
    <property type="evidence" value="ECO:0007669"/>
    <property type="project" value="TreeGrafter"/>
</dbReference>
<dbReference type="SMART" id="SM00631">
    <property type="entry name" value="Zn_pept"/>
    <property type="match status" value="1"/>
</dbReference>
<dbReference type="Gene3D" id="3.40.630.10">
    <property type="entry name" value="Zn peptidases"/>
    <property type="match status" value="1"/>
</dbReference>
<evidence type="ECO:0000259" key="11">
    <source>
        <dbReference type="PROSITE" id="PS52035"/>
    </source>
</evidence>
<reference evidence="13" key="1">
    <citation type="submission" date="2011-08" db="EMBL/GenBank/DDBJ databases">
        <authorList>
            <person name="Rombauts S."/>
        </authorList>
    </citation>
    <scope>NUCLEOTIDE SEQUENCE</scope>
    <source>
        <strain evidence="13">London</strain>
    </source>
</reference>
<dbReference type="InterPro" id="IPR057246">
    <property type="entry name" value="CARBOXYPEPT_ZN_1"/>
</dbReference>
<evidence type="ECO:0000256" key="2">
    <source>
        <dbReference type="ARBA" id="ARBA00005988"/>
    </source>
</evidence>
<dbReference type="EnsemblMetazoa" id="tetur05g03460.1">
    <property type="protein sequence ID" value="tetur05g03460.1"/>
    <property type="gene ID" value="tetur05g03460"/>
</dbReference>
<dbReference type="InterPro" id="IPR050753">
    <property type="entry name" value="Peptidase_M14_domain"/>
</dbReference>
<dbReference type="HOGENOM" id="CLU_006722_1_2_1"/>
<dbReference type="EMBL" id="CAEY01001579">
    <property type="status" value="NOT_ANNOTATED_CDS"/>
    <property type="molecule type" value="Genomic_DNA"/>
</dbReference>
<dbReference type="Gene3D" id="2.60.40.1120">
    <property type="entry name" value="Carboxypeptidase-like, regulatory domain"/>
    <property type="match status" value="1"/>
</dbReference>
<evidence type="ECO:0000256" key="4">
    <source>
        <dbReference type="ARBA" id="ARBA00022670"/>
    </source>
</evidence>
<dbReference type="Pfam" id="PF00246">
    <property type="entry name" value="Peptidase_M14"/>
    <property type="match status" value="1"/>
</dbReference>
<protein>
    <recommendedName>
        <fullName evidence="11">Peptidase M14 domain-containing protein</fullName>
    </recommendedName>
</protein>
<reference evidence="12" key="2">
    <citation type="submission" date="2015-06" db="UniProtKB">
        <authorList>
            <consortium name="EnsemblMetazoa"/>
        </authorList>
    </citation>
    <scope>IDENTIFICATION</scope>
</reference>
<organism evidence="12 13">
    <name type="scientific">Tetranychus urticae</name>
    <name type="common">Two-spotted spider mite</name>
    <dbReference type="NCBI Taxonomy" id="32264"/>
    <lineage>
        <taxon>Eukaryota</taxon>
        <taxon>Metazoa</taxon>
        <taxon>Ecdysozoa</taxon>
        <taxon>Arthropoda</taxon>
        <taxon>Chelicerata</taxon>
        <taxon>Arachnida</taxon>
        <taxon>Acari</taxon>
        <taxon>Acariformes</taxon>
        <taxon>Trombidiformes</taxon>
        <taxon>Prostigmata</taxon>
        <taxon>Eleutherengona</taxon>
        <taxon>Raphignathae</taxon>
        <taxon>Tetranychoidea</taxon>
        <taxon>Tetranychidae</taxon>
        <taxon>Tetranychus</taxon>
    </lineage>
</organism>
<dbReference type="PROSITE" id="PS00133">
    <property type="entry name" value="CARBOXYPEPT_ZN_2"/>
    <property type="match status" value="1"/>
</dbReference>
<evidence type="ECO:0000256" key="5">
    <source>
        <dbReference type="ARBA" id="ARBA00022723"/>
    </source>
</evidence>
<name>T1K4Q7_TETUR</name>
<keyword evidence="8" id="KW-0325">Glycoprotein</keyword>
<dbReference type="PROSITE" id="PS00132">
    <property type="entry name" value="CARBOXYPEPT_ZN_1"/>
    <property type="match status" value="1"/>
</dbReference>
<dbReference type="eggNOG" id="KOG2649">
    <property type="taxonomic scope" value="Eukaryota"/>
</dbReference>
<dbReference type="InterPro" id="IPR008969">
    <property type="entry name" value="CarboxyPept-like_regulatory"/>
</dbReference>
<evidence type="ECO:0000256" key="7">
    <source>
        <dbReference type="ARBA" id="ARBA00022833"/>
    </source>
</evidence>
<dbReference type="OrthoDB" id="10249045at2759"/>
<dbReference type="InterPro" id="IPR057247">
    <property type="entry name" value="CARBOXYPEPT_ZN_2"/>
</dbReference>
<gene>
    <name evidence="12" type="primary">107360791</name>
</gene>
<feature type="signal peptide" evidence="10">
    <location>
        <begin position="1"/>
        <end position="28"/>
    </location>
</feature>
<evidence type="ECO:0000313" key="12">
    <source>
        <dbReference type="EnsemblMetazoa" id="tetur05g03460.1"/>
    </source>
</evidence>
<evidence type="ECO:0000256" key="8">
    <source>
        <dbReference type="ARBA" id="ARBA00023180"/>
    </source>
</evidence>
<keyword evidence="7" id="KW-0862">Zinc</keyword>
<keyword evidence="6" id="KW-0378">Hydrolase</keyword>
<comment type="cofactor">
    <cofactor evidence="1">
        <name>Zn(2+)</name>
        <dbReference type="ChEBI" id="CHEBI:29105"/>
    </cofactor>
</comment>
<accession>T1K4Q7</accession>
<proteinExistence type="inferred from homology"/>
<dbReference type="PANTHER" id="PTHR11532">
    <property type="entry name" value="PROTEASE M14 CARBOXYPEPTIDASE"/>
    <property type="match status" value="1"/>
</dbReference>
<dbReference type="GO" id="GO:0016485">
    <property type="term" value="P:protein processing"/>
    <property type="evidence" value="ECO:0007669"/>
    <property type="project" value="TreeGrafter"/>
</dbReference>
<evidence type="ECO:0000256" key="3">
    <source>
        <dbReference type="ARBA" id="ARBA00022645"/>
    </source>
</evidence>
<feature type="domain" description="Peptidase M14" evidence="11">
    <location>
        <begin position="35"/>
        <end position="331"/>
    </location>
</feature>
<keyword evidence="13" id="KW-1185">Reference proteome</keyword>
<dbReference type="AlphaFoldDB" id="T1K4Q7"/>
<dbReference type="PRINTS" id="PR00765">
    <property type="entry name" value="CRBOXYPTASEA"/>
</dbReference>
<feature type="active site" description="Proton donor/acceptor" evidence="9">
    <location>
        <position position="301"/>
    </location>
</feature>
<dbReference type="STRING" id="32264.T1K4Q7"/>